<dbReference type="SUPFAM" id="SSF56801">
    <property type="entry name" value="Acetyl-CoA synthetase-like"/>
    <property type="match status" value="1"/>
</dbReference>
<dbReference type="Pfam" id="PF00550">
    <property type="entry name" value="PP-binding"/>
    <property type="match status" value="1"/>
</dbReference>
<sequence length="1527" mass="162443">MPSESTTSGSGPTGKPATPPKIEDVLALSPLQEGLFSLAKVAGEGDLYLMQFVVEITGPLDAAVLRRSAEEILRRHANLRAAFWDRNVPKPVQIIPAAAQLPWFERSADAREFEAIRESESRRGFDLAAGPVMRIVLVALHDGTHRMILTAHHILMDGWSLGVFFRELFAMYSAGGSPAALTAPRPYRDYIGWLAARDNAATLRSWSDYLAEAEPLLLADRADSEVNTIVPTIDKQTLDAAATERLQQWARANGLTMNTVVQYAWAVVLGRLTDRDDVVFGTTVSGRPDDLPGVETMIGLFINTVPARVRLDALDAVEGGVGRALAALQREAAPMRDIGYVSLSQIQRESGRGALFDTLFVFENAPVADVLRPIAAADGTGFRPIASESMTHYPLAVVSYVLDGELAVVTESVDAMLGELSGADVGARVIAVLEQLPELGDRGRAALDVLLPQEHPQPGRAVAEDVDGATVPELFARQVAATPDALALTTATERYTYRELSDAVLRVAAGLVARGIGAEDVVALAMPRTARALIAILAVQAAGAAYVPIDPGLPGSRVESIVRQSRSRMIVVDGAPVDAPEVEQGIVGYADLVADQPLTAAVPVPADSAAYLIFTSGSTGEPKGVIGTHSAVSAYFGDHRERVYRPAVARLGRPLTIAHAWSLSFDASWQPQIGLFDGHRVHLFGAEDMRDAQGLVSGIARHGVDMIDTTPSMFAQLSAAGLGGEAAPLAVLALGGEAIGPALWKQLCAMPDTAVYNCYGPTETTVEAVVASVHDPRATPTIGVPNIGTAAYVLDSHLRPVPDGVVGELYLAGGQTTRGYVGRFAQTADRFVANPFATGSRMYRTGDLVRRSRTGTLLYLGRADDQVKIRGYRIELGEIESALLDQPGVETAAVLVVRRPSGPVLVAFVTGIDPADEVLKKGLAQRLPSYMTPHRILGVDVLPTNSNGKLDARVLQALAVRAFETQTAVVLPATDTERALCATIAELTGGAEPSVEADLIELGLDSIVAISLVNALRRKQIVVTPRMVLGASTIRDLAARVDASAEAGPVATDDGYGPVGEVPILSWMHEHGGYRRLSLSTLLELPAGVDQPRLTAVLQALLDGHDLLRAKFVETATGYDVRTREPGTVSAEALLTRVAVPGAVADLLAEHADKVAGEIDPLSGELMRAVWFARADGPDLLLLTIHHLAVDPVSWHIICADLEESWSRVAGAAAGVVAEIAPPAEFTRYRTWADRMRTRAGHEDVAAQRDYWISRTTGADPALGARKADPAQDVSGSHRVHPVAVDSARTVDLLAALGDEQTGLREFLLAAVALTLATWRTERGEDPSGGAYLAIEGHGREDAVLGDDIDTTRTVGWFTSIFPARFAAGAESLDIAAAQRDPARVRQLLDTIAREVAAVPNNGADYGLLRYQAAVPELAAAPEPQVLFDFLGRMDLAGANRPWAPVADLDLLTRLPLAPEPDFPVRQALDVICGVHAGPDGPQLVALLRWSDTVLTAAEVERLAQLLTTAVTTLHTALTADRALPTA</sequence>
<dbReference type="InterPro" id="IPR020845">
    <property type="entry name" value="AMP-binding_CS"/>
</dbReference>
<dbReference type="InterPro" id="IPR009081">
    <property type="entry name" value="PP-bd_ACP"/>
</dbReference>
<keyword evidence="2" id="KW-0596">Phosphopantetheine</keyword>
<reference evidence="6 7" key="1">
    <citation type="submission" date="2021-01" db="EMBL/GenBank/DDBJ databases">
        <title>WGS of actinomycetes isolated from Thailand.</title>
        <authorList>
            <person name="Thawai C."/>
        </authorList>
    </citation>
    <scope>NUCLEOTIDE SEQUENCE [LARGE SCALE GENOMIC DNA]</scope>
    <source>
        <strain evidence="6 7">LPG 2</strain>
    </source>
</reference>
<dbReference type="EMBL" id="JAERRJ010000008">
    <property type="protein sequence ID" value="MBL1077228.1"/>
    <property type="molecule type" value="Genomic_DNA"/>
</dbReference>
<evidence type="ECO:0000256" key="3">
    <source>
        <dbReference type="ARBA" id="ARBA00022553"/>
    </source>
</evidence>
<dbReference type="Pfam" id="PF00668">
    <property type="entry name" value="Condensation"/>
    <property type="match status" value="2"/>
</dbReference>
<dbReference type="CDD" id="cd05930">
    <property type="entry name" value="A_NRPS"/>
    <property type="match status" value="1"/>
</dbReference>
<dbReference type="InterPro" id="IPR010071">
    <property type="entry name" value="AA_adenyl_dom"/>
</dbReference>
<dbReference type="InterPro" id="IPR000873">
    <property type="entry name" value="AMP-dep_synth/lig_dom"/>
</dbReference>
<dbReference type="SMART" id="SM00823">
    <property type="entry name" value="PKS_PP"/>
    <property type="match status" value="1"/>
</dbReference>
<dbReference type="Gene3D" id="3.40.50.980">
    <property type="match status" value="2"/>
</dbReference>
<evidence type="ECO:0000313" key="6">
    <source>
        <dbReference type="EMBL" id="MBL1077228.1"/>
    </source>
</evidence>
<dbReference type="InterPro" id="IPR036736">
    <property type="entry name" value="ACP-like_sf"/>
</dbReference>
<name>A0ABS1MDH1_9NOCA</name>
<dbReference type="InterPro" id="IPR001242">
    <property type="entry name" value="Condensation_dom"/>
</dbReference>
<dbReference type="InterPro" id="IPR025110">
    <property type="entry name" value="AMP-bd_C"/>
</dbReference>
<evidence type="ECO:0000256" key="2">
    <source>
        <dbReference type="ARBA" id="ARBA00022450"/>
    </source>
</evidence>
<dbReference type="SUPFAM" id="SSF47336">
    <property type="entry name" value="ACP-like"/>
    <property type="match status" value="1"/>
</dbReference>
<dbReference type="PANTHER" id="PTHR45527">
    <property type="entry name" value="NONRIBOSOMAL PEPTIDE SYNTHETASE"/>
    <property type="match status" value="1"/>
</dbReference>
<organism evidence="6 7">
    <name type="scientific">Nocardia acididurans</name>
    <dbReference type="NCBI Taxonomy" id="2802282"/>
    <lineage>
        <taxon>Bacteria</taxon>
        <taxon>Bacillati</taxon>
        <taxon>Actinomycetota</taxon>
        <taxon>Actinomycetes</taxon>
        <taxon>Mycobacteriales</taxon>
        <taxon>Nocardiaceae</taxon>
        <taxon>Nocardia</taxon>
    </lineage>
</organism>
<feature type="domain" description="Carrier" evidence="5">
    <location>
        <begin position="971"/>
        <end position="1045"/>
    </location>
</feature>
<evidence type="ECO:0000259" key="5">
    <source>
        <dbReference type="PROSITE" id="PS50075"/>
    </source>
</evidence>
<dbReference type="InterPro" id="IPR023213">
    <property type="entry name" value="CAT-like_dom_sf"/>
</dbReference>
<accession>A0ABS1MDH1</accession>
<dbReference type="NCBIfam" id="TIGR01733">
    <property type="entry name" value="AA-adenyl-dom"/>
    <property type="match status" value="1"/>
</dbReference>
<keyword evidence="3" id="KW-0597">Phosphoprotein</keyword>
<dbReference type="Gene3D" id="3.30.559.30">
    <property type="entry name" value="Nonribosomal peptide synthetase, condensation domain"/>
    <property type="match status" value="2"/>
</dbReference>
<dbReference type="CDD" id="cd19543">
    <property type="entry name" value="DCL_NRPS"/>
    <property type="match status" value="1"/>
</dbReference>
<dbReference type="PROSITE" id="PS50075">
    <property type="entry name" value="CARRIER"/>
    <property type="match status" value="1"/>
</dbReference>
<proteinExistence type="predicted"/>
<dbReference type="InterPro" id="IPR020806">
    <property type="entry name" value="PKS_PP-bd"/>
</dbReference>
<comment type="caution">
    <text evidence="6">The sequence shown here is derived from an EMBL/GenBank/DDBJ whole genome shotgun (WGS) entry which is preliminary data.</text>
</comment>
<dbReference type="Pfam" id="PF13193">
    <property type="entry name" value="AMP-binding_C"/>
    <property type="match status" value="1"/>
</dbReference>
<dbReference type="SUPFAM" id="SSF52777">
    <property type="entry name" value="CoA-dependent acyltransferases"/>
    <property type="match status" value="4"/>
</dbReference>
<dbReference type="InterPro" id="IPR045851">
    <property type="entry name" value="AMP-bd_C_sf"/>
</dbReference>
<dbReference type="Gene3D" id="1.10.1200.10">
    <property type="entry name" value="ACP-like"/>
    <property type="match status" value="1"/>
</dbReference>
<dbReference type="PROSITE" id="PS00455">
    <property type="entry name" value="AMP_BINDING"/>
    <property type="match status" value="1"/>
</dbReference>
<keyword evidence="7" id="KW-1185">Reference proteome</keyword>
<dbReference type="Proteomes" id="UP000602198">
    <property type="component" value="Unassembled WGS sequence"/>
</dbReference>
<dbReference type="Gene3D" id="3.30.300.30">
    <property type="match status" value="1"/>
</dbReference>
<dbReference type="PANTHER" id="PTHR45527:SF1">
    <property type="entry name" value="FATTY ACID SYNTHASE"/>
    <property type="match status" value="1"/>
</dbReference>
<dbReference type="Pfam" id="PF00501">
    <property type="entry name" value="AMP-binding"/>
    <property type="match status" value="1"/>
</dbReference>
<dbReference type="RefSeq" id="WP_201950275.1">
    <property type="nucleotide sequence ID" value="NZ_JAERRJ010000008.1"/>
</dbReference>
<dbReference type="Gene3D" id="2.30.38.10">
    <property type="entry name" value="Luciferase, Domain 3"/>
    <property type="match status" value="1"/>
</dbReference>
<feature type="region of interest" description="Disordered" evidence="4">
    <location>
        <begin position="1"/>
        <end position="20"/>
    </location>
</feature>
<gene>
    <name evidence="6" type="ORF">JK358_22775</name>
</gene>
<evidence type="ECO:0000256" key="4">
    <source>
        <dbReference type="SAM" id="MobiDB-lite"/>
    </source>
</evidence>
<evidence type="ECO:0000313" key="7">
    <source>
        <dbReference type="Proteomes" id="UP000602198"/>
    </source>
</evidence>
<comment type="cofactor">
    <cofactor evidence="1">
        <name>pantetheine 4'-phosphate</name>
        <dbReference type="ChEBI" id="CHEBI:47942"/>
    </cofactor>
</comment>
<protein>
    <submittedName>
        <fullName evidence="6">Amino acid adenylation domain-containing protein</fullName>
    </submittedName>
</protein>
<evidence type="ECO:0000256" key="1">
    <source>
        <dbReference type="ARBA" id="ARBA00001957"/>
    </source>
</evidence>
<dbReference type="Gene3D" id="3.30.559.10">
    <property type="entry name" value="Chloramphenicol acetyltransferase-like domain"/>
    <property type="match status" value="2"/>
</dbReference>
<feature type="compositionally biased region" description="Low complexity" evidence="4">
    <location>
        <begin position="1"/>
        <end position="16"/>
    </location>
</feature>